<dbReference type="EMBL" id="JBBWWR010000012">
    <property type="protein sequence ID" value="KAK8958130.1"/>
    <property type="molecule type" value="Genomic_DNA"/>
</dbReference>
<name>A0ABR2M3F0_9ASPA</name>
<dbReference type="Proteomes" id="UP001412067">
    <property type="component" value="Unassembled WGS sequence"/>
</dbReference>
<sequence length="124" mass="14334">MAEPPPDIYELFCHYNSLYFGDALGTCIVSWDPRMTRSRSSLLYSPVLNVISTKQHLVILLKQVGVELCRISPDETITLIRGDVVVVADFGHRPRESSDRKALMSLMQWKNDEELKELWRLRRA</sequence>
<proteinExistence type="predicted"/>
<gene>
    <name evidence="1" type="ORF">KSP40_PGU007278</name>
</gene>
<reference evidence="1 2" key="1">
    <citation type="journal article" date="2022" name="Nat. Plants">
        <title>Genomes of leafy and leafless Platanthera orchids illuminate the evolution of mycoheterotrophy.</title>
        <authorList>
            <person name="Li M.H."/>
            <person name="Liu K.W."/>
            <person name="Li Z."/>
            <person name="Lu H.C."/>
            <person name="Ye Q.L."/>
            <person name="Zhang D."/>
            <person name="Wang J.Y."/>
            <person name="Li Y.F."/>
            <person name="Zhong Z.M."/>
            <person name="Liu X."/>
            <person name="Yu X."/>
            <person name="Liu D.K."/>
            <person name="Tu X.D."/>
            <person name="Liu B."/>
            <person name="Hao Y."/>
            <person name="Liao X.Y."/>
            <person name="Jiang Y.T."/>
            <person name="Sun W.H."/>
            <person name="Chen J."/>
            <person name="Chen Y.Q."/>
            <person name="Ai Y."/>
            <person name="Zhai J.W."/>
            <person name="Wu S.S."/>
            <person name="Zhou Z."/>
            <person name="Hsiao Y.Y."/>
            <person name="Wu W.L."/>
            <person name="Chen Y.Y."/>
            <person name="Lin Y.F."/>
            <person name="Hsu J.L."/>
            <person name="Li C.Y."/>
            <person name="Wang Z.W."/>
            <person name="Zhao X."/>
            <person name="Zhong W.Y."/>
            <person name="Ma X.K."/>
            <person name="Ma L."/>
            <person name="Huang J."/>
            <person name="Chen G.Z."/>
            <person name="Huang M.Z."/>
            <person name="Huang L."/>
            <person name="Peng D.H."/>
            <person name="Luo Y.B."/>
            <person name="Zou S.Q."/>
            <person name="Chen S.P."/>
            <person name="Lan S."/>
            <person name="Tsai W.C."/>
            <person name="Van de Peer Y."/>
            <person name="Liu Z.J."/>
        </authorList>
    </citation>
    <scope>NUCLEOTIDE SEQUENCE [LARGE SCALE GENOMIC DNA]</scope>
    <source>
        <strain evidence="1">Lor288</strain>
    </source>
</reference>
<evidence type="ECO:0000313" key="1">
    <source>
        <dbReference type="EMBL" id="KAK8958130.1"/>
    </source>
</evidence>
<organism evidence="1 2">
    <name type="scientific">Platanthera guangdongensis</name>
    <dbReference type="NCBI Taxonomy" id="2320717"/>
    <lineage>
        <taxon>Eukaryota</taxon>
        <taxon>Viridiplantae</taxon>
        <taxon>Streptophyta</taxon>
        <taxon>Embryophyta</taxon>
        <taxon>Tracheophyta</taxon>
        <taxon>Spermatophyta</taxon>
        <taxon>Magnoliopsida</taxon>
        <taxon>Liliopsida</taxon>
        <taxon>Asparagales</taxon>
        <taxon>Orchidaceae</taxon>
        <taxon>Orchidoideae</taxon>
        <taxon>Orchideae</taxon>
        <taxon>Orchidinae</taxon>
        <taxon>Platanthera</taxon>
    </lineage>
</organism>
<evidence type="ECO:0000313" key="2">
    <source>
        <dbReference type="Proteomes" id="UP001412067"/>
    </source>
</evidence>
<accession>A0ABR2M3F0</accession>
<comment type="caution">
    <text evidence="1">The sequence shown here is derived from an EMBL/GenBank/DDBJ whole genome shotgun (WGS) entry which is preliminary data.</text>
</comment>
<protein>
    <submittedName>
        <fullName evidence="1">Uncharacterized protein</fullName>
    </submittedName>
</protein>
<keyword evidence="2" id="KW-1185">Reference proteome</keyword>